<dbReference type="Pfam" id="PF02595">
    <property type="entry name" value="Gly_kinase"/>
    <property type="match status" value="1"/>
</dbReference>
<dbReference type="GO" id="GO:0031388">
    <property type="term" value="P:organic acid phosphorylation"/>
    <property type="evidence" value="ECO:0007669"/>
    <property type="project" value="UniProtKB-UniRule"/>
</dbReference>
<dbReference type="Proteomes" id="UP000320390">
    <property type="component" value="Chromosome"/>
</dbReference>
<evidence type="ECO:0000256" key="4">
    <source>
        <dbReference type="PIRNR" id="PIRNR006078"/>
    </source>
</evidence>
<accession>A0A518ELR0</accession>
<dbReference type="NCBIfam" id="TIGR00045">
    <property type="entry name" value="glycerate kinase"/>
    <property type="match status" value="1"/>
</dbReference>
<dbReference type="InterPro" id="IPR018193">
    <property type="entry name" value="Glyc_kinase_flavodox-like_fold"/>
</dbReference>
<dbReference type="InterPro" id="IPR004381">
    <property type="entry name" value="Glycerate_kinase"/>
</dbReference>
<dbReference type="EC" id="2.7.1.165" evidence="5"/>
<dbReference type="GO" id="GO:0043798">
    <property type="term" value="F:glycerate 2-kinase activity"/>
    <property type="evidence" value="ECO:0007669"/>
    <property type="project" value="UniProtKB-EC"/>
</dbReference>
<evidence type="ECO:0000256" key="1">
    <source>
        <dbReference type="ARBA" id="ARBA00006284"/>
    </source>
</evidence>
<evidence type="ECO:0000313" key="5">
    <source>
        <dbReference type="EMBL" id="QDV05025.1"/>
    </source>
</evidence>
<sequence length="366" mass="37535">MRCLIANDKFKGSLTALEAASAIAAGLPAGYEVDLCPIADGGEGFTETMCAALSGRWVTADVSDALGRPIRARYAVTDAGVAVMEMAAASGLLHVHPDERSPLRASTFGTGEMLRHAARQRGVSRILIGLGGSATNDGGVGMASALGISPVNGRGRTLDPWPSAWGELAGFDATGLVAVPPIQVASDVTNPLLGPKGATAVFGAQKGASEAERRELERHLARLVEVTGAYATAKRPGAGAAGGLGFGLMHFLGAELRSGFELVAEALDLKRRIQEADFVITGEGSMDAQSLDGKGPVGVAQMATSLGRPAYAVGGRITGDVRSAGLFQACASLDESGLPLETLIRQATTLLTEATKRMMSQSPPPA</sequence>
<dbReference type="PANTHER" id="PTHR21599:SF0">
    <property type="entry name" value="GLYCERATE KINASE"/>
    <property type="match status" value="1"/>
</dbReference>
<comment type="similarity">
    <text evidence="1 4">Belongs to the glycerate kinase type-1 family.</text>
</comment>
<dbReference type="OrthoDB" id="9774290at2"/>
<dbReference type="PIRSF" id="PIRSF006078">
    <property type="entry name" value="GlxK"/>
    <property type="match status" value="1"/>
</dbReference>
<dbReference type="GO" id="GO:0008887">
    <property type="term" value="F:glycerate kinase activity"/>
    <property type="evidence" value="ECO:0007669"/>
    <property type="project" value="UniProtKB-UniRule"/>
</dbReference>
<dbReference type="Gene3D" id="3.90.1510.10">
    <property type="entry name" value="Glycerate kinase, domain 2"/>
    <property type="match status" value="1"/>
</dbReference>
<evidence type="ECO:0000256" key="3">
    <source>
        <dbReference type="ARBA" id="ARBA00022777"/>
    </source>
</evidence>
<dbReference type="AlphaFoldDB" id="A0A518ELR0"/>
<dbReference type="InterPro" id="IPR036129">
    <property type="entry name" value="Glycerate_kinase_sf"/>
</dbReference>
<keyword evidence="6" id="KW-1185">Reference proteome</keyword>
<dbReference type="RefSeq" id="WP_145194452.1">
    <property type="nucleotide sequence ID" value="NZ_CP036434.1"/>
</dbReference>
<dbReference type="EMBL" id="CP036434">
    <property type="protein sequence ID" value="QDV05025.1"/>
    <property type="molecule type" value="Genomic_DNA"/>
</dbReference>
<protein>
    <submittedName>
        <fullName evidence="5">Glycerate 2-kinase</fullName>
        <ecNumber evidence="5">2.7.1.165</ecNumber>
    </submittedName>
</protein>
<evidence type="ECO:0000313" key="6">
    <source>
        <dbReference type="Proteomes" id="UP000320390"/>
    </source>
</evidence>
<organism evidence="5 6">
    <name type="scientific">Saltatorellus ferox</name>
    <dbReference type="NCBI Taxonomy" id="2528018"/>
    <lineage>
        <taxon>Bacteria</taxon>
        <taxon>Pseudomonadati</taxon>
        <taxon>Planctomycetota</taxon>
        <taxon>Planctomycetia</taxon>
        <taxon>Planctomycetia incertae sedis</taxon>
        <taxon>Saltatorellus</taxon>
    </lineage>
</organism>
<dbReference type="SUPFAM" id="SSF110738">
    <property type="entry name" value="Glycerate kinase I"/>
    <property type="match status" value="1"/>
</dbReference>
<proteinExistence type="inferred from homology"/>
<dbReference type="InterPro" id="IPR018197">
    <property type="entry name" value="Glycerate_kinase_RE-like"/>
</dbReference>
<name>A0A518ELR0_9BACT</name>
<evidence type="ECO:0000256" key="2">
    <source>
        <dbReference type="ARBA" id="ARBA00022679"/>
    </source>
</evidence>
<keyword evidence="3 4" id="KW-0418">Kinase</keyword>
<keyword evidence="2 4" id="KW-0808">Transferase</keyword>
<dbReference type="PANTHER" id="PTHR21599">
    <property type="entry name" value="GLYCERATE KINASE"/>
    <property type="match status" value="1"/>
</dbReference>
<dbReference type="Gene3D" id="3.40.50.10350">
    <property type="entry name" value="Glycerate kinase, domain 1"/>
    <property type="match status" value="1"/>
</dbReference>
<reference evidence="5 6" key="1">
    <citation type="submission" date="2019-02" db="EMBL/GenBank/DDBJ databases">
        <title>Deep-cultivation of Planctomycetes and their phenomic and genomic characterization uncovers novel biology.</title>
        <authorList>
            <person name="Wiegand S."/>
            <person name="Jogler M."/>
            <person name="Boedeker C."/>
            <person name="Pinto D."/>
            <person name="Vollmers J."/>
            <person name="Rivas-Marin E."/>
            <person name="Kohn T."/>
            <person name="Peeters S.H."/>
            <person name="Heuer A."/>
            <person name="Rast P."/>
            <person name="Oberbeckmann S."/>
            <person name="Bunk B."/>
            <person name="Jeske O."/>
            <person name="Meyerdierks A."/>
            <person name="Storesund J.E."/>
            <person name="Kallscheuer N."/>
            <person name="Luecker S."/>
            <person name="Lage O.M."/>
            <person name="Pohl T."/>
            <person name="Merkel B.J."/>
            <person name="Hornburger P."/>
            <person name="Mueller R.-W."/>
            <person name="Bruemmer F."/>
            <person name="Labrenz M."/>
            <person name="Spormann A.M."/>
            <person name="Op den Camp H."/>
            <person name="Overmann J."/>
            <person name="Amann R."/>
            <person name="Jetten M.S.M."/>
            <person name="Mascher T."/>
            <person name="Medema M.H."/>
            <person name="Devos D.P."/>
            <person name="Kaster A.-K."/>
            <person name="Ovreas L."/>
            <person name="Rohde M."/>
            <person name="Galperin M.Y."/>
            <person name="Jogler C."/>
        </authorList>
    </citation>
    <scope>NUCLEOTIDE SEQUENCE [LARGE SCALE GENOMIC DNA]</scope>
    <source>
        <strain evidence="5 6">Poly30</strain>
    </source>
</reference>
<gene>
    <name evidence="5" type="primary">garK</name>
    <name evidence="5" type="ORF">Poly30_05200</name>
</gene>